<dbReference type="PRINTS" id="PR00080">
    <property type="entry name" value="SDRFAMILY"/>
</dbReference>
<feature type="domain" description="Ketoreductase" evidence="2">
    <location>
        <begin position="204"/>
        <end position="385"/>
    </location>
</feature>
<comment type="caution">
    <text evidence="4">The sequence shown here is derived from an EMBL/GenBank/DDBJ whole genome shotgun (WGS) entry which is preliminary data.</text>
</comment>
<keyword evidence="4" id="KW-0560">Oxidoreductase</keyword>
<evidence type="ECO:0000313" key="4">
    <source>
        <dbReference type="EMBL" id="KWX05672.1"/>
    </source>
</evidence>
<evidence type="ECO:0000313" key="3">
    <source>
        <dbReference type="EMBL" id="KWX01390.1"/>
    </source>
</evidence>
<evidence type="ECO:0000256" key="1">
    <source>
        <dbReference type="ARBA" id="ARBA00006484"/>
    </source>
</evidence>
<dbReference type="STRING" id="1469144.LI90_2418"/>
<dbReference type="FunFam" id="3.40.50.720:FF:000338">
    <property type="entry name" value="3-oxoacyl-ACP reductase FabG"/>
    <property type="match status" value="1"/>
</dbReference>
<proteinExistence type="inferred from homology"/>
<organism evidence="4 6">
    <name type="scientific">Carbonactinospora thermoautotrophica</name>
    <dbReference type="NCBI Taxonomy" id="1469144"/>
    <lineage>
        <taxon>Bacteria</taxon>
        <taxon>Bacillati</taxon>
        <taxon>Actinomycetota</taxon>
        <taxon>Actinomycetes</taxon>
        <taxon>Kitasatosporales</taxon>
        <taxon>Carbonactinosporaceae</taxon>
        <taxon>Carbonactinospora</taxon>
    </lineage>
</organism>
<protein>
    <submittedName>
        <fullName evidence="4">3-ketoacyl-ACP reductase</fullName>
    </submittedName>
    <submittedName>
        <fullName evidence="3">3-oxoacyl-(Acyl-carrier protein) reductase</fullName>
        <ecNumber evidence="3 4">1.1.1.100</ecNumber>
    </submittedName>
</protein>
<dbReference type="PROSITE" id="PS00061">
    <property type="entry name" value="ADH_SHORT"/>
    <property type="match status" value="1"/>
</dbReference>
<dbReference type="PATRIC" id="fig|1469144.10.peg.2622"/>
<accession>A0A132N808</accession>
<dbReference type="EMBL" id="LAXD01000001">
    <property type="protein sequence ID" value="KWX01390.1"/>
    <property type="molecule type" value="Genomic_DNA"/>
</dbReference>
<name>A0A132N808_9ACTN</name>
<dbReference type="Pfam" id="PF13561">
    <property type="entry name" value="adh_short_C2"/>
    <property type="match status" value="1"/>
</dbReference>
<keyword evidence="5" id="KW-1185">Reference proteome</keyword>
<dbReference type="RefSeq" id="WP_066887848.1">
    <property type="nucleotide sequence ID" value="NZ_JYIJ01000010.1"/>
</dbReference>
<dbReference type="EC" id="1.1.1.100" evidence="3 4"/>
<reference evidence="5" key="2">
    <citation type="submission" date="2015-04" db="EMBL/GenBank/DDBJ databases">
        <title>Physiological reanalysis, assessment of diazotrophy, and genome sequences of multiple isolates of Streptomyces thermoautotrophicus.</title>
        <authorList>
            <person name="MacKellar D.C."/>
            <person name="Lieber L."/>
            <person name="Norman J."/>
            <person name="Bolger A."/>
            <person name="Tobin C."/>
            <person name="Murray J.W."/>
            <person name="Chang R."/>
            <person name="Ford T."/>
            <person name="Nguyen P.Q."/>
            <person name="Woodward J."/>
            <person name="Permingeat H."/>
            <person name="Joshi N.S."/>
            <person name="Silver P.A."/>
            <person name="Usadel B."/>
            <person name="Rutherford A.W."/>
            <person name="Friesen M."/>
            <person name="Prell J."/>
        </authorList>
    </citation>
    <scope>NUCLEOTIDE SEQUENCE [LARGE SCALE GENOMIC DNA]</scope>
    <source>
        <strain evidence="5">H1</strain>
    </source>
</reference>
<evidence type="ECO:0000313" key="6">
    <source>
        <dbReference type="Proteomes" id="UP000070659"/>
    </source>
</evidence>
<evidence type="ECO:0000313" key="5">
    <source>
        <dbReference type="Proteomes" id="UP000070188"/>
    </source>
</evidence>
<dbReference type="InterPro" id="IPR002347">
    <property type="entry name" value="SDR_fam"/>
</dbReference>
<dbReference type="SUPFAM" id="SSF51735">
    <property type="entry name" value="NAD(P)-binding Rossmann-fold domains"/>
    <property type="match status" value="1"/>
</dbReference>
<dbReference type="AlphaFoldDB" id="A0A132N808"/>
<dbReference type="OrthoDB" id="9804774at2"/>
<evidence type="ECO:0000259" key="2">
    <source>
        <dbReference type="SMART" id="SM00822"/>
    </source>
</evidence>
<dbReference type="InterPro" id="IPR057326">
    <property type="entry name" value="KR_dom"/>
</dbReference>
<comment type="similarity">
    <text evidence="1">Belongs to the short-chain dehydrogenases/reductases (SDR) family.</text>
</comment>
<dbReference type="EMBL" id="JYIJ01000010">
    <property type="protein sequence ID" value="KWX05672.1"/>
    <property type="molecule type" value="Genomic_DNA"/>
</dbReference>
<sequence>MRDRYQAFVTSGPGRFIAKRLGLPIPVRLERHRPGQPVVPGPVLLGGTGRLLDPAGKVLHAVDAEIRTAAGGDDRFAALVFDASGIRGSAELRALYDFFHPVVRRLRECGRLIVLGAPPEDCADPGQATAQRALEGFVRSVGKEIRGGRTAQLLYVAEGAENGIESTLRFFLSAKSAYVSAQVVRIGVAGVVAPDDWDRPLAGRVALVTGAARGIGAAIAEVLARDGAHVVCLDTPAQDEALAGVAARVGGSALGLDITAPAAPRALAEHLTSEHGGVDVVVHNAGVTRDKTLARMSGQQWDTVLDVNLSSQERINDVLLGEGVLRANGRVVCVSSVSGIAGNVGQTNYATSKAGVIGMVQALAPRLRERQATINAVAPGFIETRMTAAIPPLIREAGRRMNSMAQGGLPVDVAETVAWLAHPASGGVNGNVVRVCGQSLLGA</sequence>
<dbReference type="NCBIfam" id="NF006110">
    <property type="entry name" value="PRK08261.1"/>
    <property type="match status" value="1"/>
</dbReference>
<gene>
    <name evidence="4" type="primary">fabG</name>
    <name evidence="3" type="ORF">LI90_2418</name>
    <name evidence="4" type="ORF">TH66_01035</name>
</gene>
<dbReference type="GO" id="GO:0004316">
    <property type="term" value="F:3-oxoacyl-[acyl-carrier-protein] reductase (NADPH) activity"/>
    <property type="evidence" value="ECO:0007669"/>
    <property type="project" value="UniProtKB-EC"/>
</dbReference>
<dbReference type="InterPro" id="IPR020904">
    <property type="entry name" value="Sc_DH/Rdtase_CS"/>
</dbReference>
<dbReference type="PANTHER" id="PTHR42760">
    <property type="entry name" value="SHORT-CHAIN DEHYDROGENASES/REDUCTASES FAMILY MEMBER"/>
    <property type="match status" value="1"/>
</dbReference>
<dbReference type="Gene3D" id="3.40.50.720">
    <property type="entry name" value="NAD(P)-binding Rossmann-like Domain"/>
    <property type="match status" value="2"/>
</dbReference>
<dbReference type="Proteomes" id="UP000070188">
    <property type="component" value="Unassembled WGS sequence"/>
</dbReference>
<dbReference type="SMART" id="SM00822">
    <property type="entry name" value="PKS_KR"/>
    <property type="match status" value="1"/>
</dbReference>
<reference evidence="4 6" key="1">
    <citation type="submission" date="2015-02" db="EMBL/GenBank/DDBJ databases">
        <title>Physiological reanalysis, assessment of diazotrophy, and genome sequences of multiple isolates of Streptomyces thermoautotrophicus.</title>
        <authorList>
            <person name="MacKellar D.C."/>
            <person name="Lieber L."/>
            <person name="Norman J."/>
            <person name="Bolger A."/>
            <person name="Tobin C."/>
            <person name="Murray J.W."/>
            <person name="Prell J."/>
        </authorList>
    </citation>
    <scope>NUCLEOTIDE SEQUENCE [LARGE SCALE GENOMIC DNA]</scope>
    <source>
        <strain evidence="4 6">UBT1</strain>
    </source>
</reference>
<dbReference type="Proteomes" id="UP000070659">
    <property type="component" value="Unassembled WGS sequence"/>
</dbReference>
<dbReference type="PRINTS" id="PR00081">
    <property type="entry name" value="GDHRDH"/>
</dbReference>
<dbReference type="InterPro" id="IPR036291">
    <property type="entry name" value="NAD(P)-bd_dom_sf"/>
</dbReference>
<reference evidence="3" key="3">
    <citation type="submission" date="2015-04" db="EMBL/GenBank/DDBJ databases">
        <title>Physiological reanalysis, assessment of diazotrophy, and genome sequences of multiple isolates of Streptomyces thermoautotrophicus.</title>
        <authorList>
            <person name="MacKellar D.C."/>
            <person name="Lieber L."/>
            <person name="Norman J."/>
            <person name="Bolger A."/>
            <person name="Tobin C."/>
            <person name="Murray J.W."/>
            <person name="Woodward J."/>
            <person name="Friesen M."/>
            <person name="Prell J."/>
        </authorList>
    </citation>
    <scope>NUCLEOTIDE SEQUENCE [LARGE SCALE GENOMIC DNA]</scope>
    <source>
        <strain evidence="3">H1</strain>
    </source>
</reference>
<dbReference type="PANTHER" id="PTHR42760:SF78">
    <property type="entry name" value="3-OXOACYL-[ACYL-CARRIER-PROTEIN] REDUCTASE [NADH]"/>
    <property type="match status" value="1"/>
</dbReference>